<keyword evidence="5" id="KW-0812">Transmembrane</keyword>
<feature type="transmembrane region" description="Helical" evidence="5">
    <location>
        <begin position="12"/>
        <end position="32"/>
    </location>
</feature>
<dbReference type="Gene3D" id="1.25.40.20">
    <property type="entry name" value="Ankyrin repeat-containing domain"/>
    <property type="match status" value="2"/>
</dbReference>
<dbReference type="PROSITE" id="PS50088">
    <property type="entry name" value="ANK_REPEAT"/>
    <property type="match status" value="4"/>
</dbReference>
<gene>
    <name evidence="7" type="ORF">Cvel_18824</name>
</gene>
<organism evidence="7">
    <name type="scientific">Chromera velia CCMP2878</name>
    <dbReference type="NCBI Taxonomy" id="1169474"/>
    <lineage>
        <taxon>Eukaryota</taxon>
        <taxon>Sar</taxon>
        <taxon>Alveolata</taxon>
        <taxon>Colpodellida</taxon>
        <taxon>Chromeraceae</taxon>
        <taxon>Chromera</taxon>
    </lineage>
</organism>
<dbReference type="PANTHER" id="PTHR24188:SF29">
    <property type="entry name" value="GH09064P"/>
    <property type="match status" value="1"/>
</dbReference>
<dbReference type="PANTHER" id="PTHR24188">
    <property type="entry name" value="ANKYRIN REPEAT PROTEIN"/>
    <property type="match status" value="1"/>
</dbReference>
<keyword evidence="5" id="KW-0472">Membrane</keyword>
<evidence type="ECO:0000256" key="5">
    <source>
        <dbReference type="SAM" id="Phobius"/>
    </source>
</evidence>
<dbReference type="AlphaFoldDB" id="A0A0G4FVH0"/>
<dbReference type="PhylomeDB" id="A0A0G4FVH0"/>
<dbReference type="Gene3D" id="3.40.50.10140">
    <property type="entry name" value="Toll/interleukin-1 receptor homology (TIR) domain"/>
    <property type="match status" value="1"/>
</dbReference>
<dbReference type="InterPro" id="IPR035897">
    <property type="entry name" value="Toll_tir_struct_dom_sf"/>
</dbReference>
<keyword evidence="1" id="KW-0677">Repeat</keyword>
<dbReference type="GO" id="GO:0007165">
    <property type="term" value="P:signal transduction"/>
    <property type="evidence" value="ECO:0007669"/>
    <property type="project" value="InterPro"/>
</dbReference>
<feature type="region of interest" description="Disordered" evidence="4">
    <location>
        <begin position="65"/>
        <end position="102"/>
    </location>
</feature>
<evidence type="ECO:0000256" key="2">
    <source>
        <dbReference type="ARBA" id="ARBA00023043"/>
    </source>
</evidence>
<dbReference type="Pfam" id="PF01582">
    <property type="entry name" value="TIR"/>
    <property type="match status" value="1"/>
</dbReference>
<proteinExistence type="predicted"/>
<dbReference type="Pfam" id="PF00023">
    <property type="entry name" value="Ank"/>
    <property type="match status" value="1"/>
</dbReference>
<accession>A0A0G4FVH0</accession>
<evidence type="ECO:0000259" key="6">
    <source>
        <dbReference type="Pfam" id="PF01582"/>
    </source>
</evidence>
<evidence type="ECO:0000256" key="1">
    <source>
        <dbReference type="ARBA" id="ARBA00022737"/>
    </source>
</evidence>
<dbReference type="PROSITE" id="PS51257">
    <property type="entry name" value="PROKAR_LIPOPROTEIN"/>
    <property type="match status" value="1"/>
</dbReference>
<dbReference type="SMART" id="SM00248">
    <property type="entry name" value="ANK"/>
    <property type="match status" value="4"/>
</dbReference>
<feature type="repeat" description="ANK" evidence="3">
    <location>
        <begin position="404"/>
        <end position="428"/>
    </location>
</feature>
<dbReference type="EMBL" id="CDMZ01000641">
    <property type="protein sequence ID" value="CEM18534.1"/>
    <property type="molecule type" value="Genomic_DNA"/>
</dbReference>
<sequence>MPRHSNFGGDGSLQKIGLSSLATLGVLACLFVKEMSSWNQVALIAGSAAAAGALMWLLLREKPDGSSLPPGGSPSPTGGESGEGEHRSHPPPSDIESDNCSDFDEPELVAERNFDVFLSHTKRSTTSGTFPFITATLIPWLRSRGLTAFFDSSNLPGRPIPECLSVVKRSRVVLLILDDSTLECEWVLKELKTAVDHNVPIVCVHQGGRGGVKVGEMKKKWEERLGHHPGYGEGFVKKVFIHGAIEFVVHPEYLEVLKRLYAKLEQGWIGWSPLHDAAHRGCVDDADVNGKTRTGWTPLLDATYRGHVAVVRVLLANGAAVKYGREGKPGCEGWTALHEAAKHNHAGVAEVLITEGKAGVNGKTRTGWTPLLEAADRGHVAVVRVLLTNGADVKYGREGKPGCEGWTALHEAAKHSHAGVAEVLITEGKADVKREDRKNRTPLWVARENRSQGVEKVLRDKGAQS</sequence>
<dbReference type="Pfam" id="PF12796">
    <property type="entry name" value="Ank_2"/>
    <property type="match status" value="2"/>
</dbReference>
<dbReference type="SUPFAM" id="SSF52200">
    <property type="entry name" value="Toll/Interleukin receptor TIR domain"/>
    <property type="match status" value="1"/>
</dbReference>
<evidence type="ECO:0000256" key="3">
    <source>
        <dbReference type="PROSITE-ProRule" id="PRU00023"/>
    </source>
</evidence>
<dbReference type="InterPro" id="IPR000157">
    <property type="entry name" value="TIR_dom"/>
</dbReference>
<protein>
    <recommendedName>
        <fullName evidence="6">TIR domain-containing protein</fullName>
    </recommendedName>
</protein>
<dbReference type="InterPro" id="IPR002110">
    <property type="entry name" value="Ankyrin_rpt"/>
</dbReference>
<feature type="repeat" description="ANK" evidence="3">
    <location>
        <begin position="332"/>
        <end position="356"/>
    </location>
</feature>
<keyword evidence="2 3" id="KW-0040">ANK repeat</keyword>
<feature type="repeat" description="ANK" evidence="3">
    <location>
        <begin position="366"/>
        <end position="398"/>
    </location>
</feature>
<feature type="repeat" description="ANK" evidence="3">
    <location>
        <begin position="294"/>
        <end position="326"/>
    </location>
</feature>
<evidence type="ECO:0000256" key="4">
    <source>
        <dbReference type="SAM" id="MobiDB-lite"/>
    </source>
</evidence>
<dbReference type="PROSITE" id="PS50297">
    <property type="entry name" value="ANK_REP_REGION"/>
    <property type="match status" value="4"/>
</dbReference>
<dbReference type="VEuPathDB" id="CryptoDB:Cvel_18824"/>
<feature type="transmembrane region" description="Helical" evidence="5">
    <location>
        <begin position="41"/>
        <end position="59"/>
    </location>
</feature>
<name>A0A0G4FVH0_9ALVE</name>
<evidence type="ECO:0000313" key="7">
    <source>
        <dbReference type="EMBL" id="CEM18534.1"/>
    </source>
</evidence>
<feature type="domain" description="TIR" evidence="6">
    <location>
        <begin position="114"/>
        <end position="196"/>
    </location>
</feature>
<keyword evidence="5" id="KW-1133">Transmembrane helix</keyword>
<dbReference type="SUPFAM" id="SSF48403">
    <property type="entry name" value="Ankyrin repeat"/>
    <property type="match status" value="1"/>
</dbReference>
<reference evidence="7" key="1">
    <citation type="submission" date="2014-11" db="EMBL/GenBank/DDBJ databases">
        <authorList>
            <person name="Otto D Thomas"/>
            <person name="Naeem Raeece"/>
        </authorList>
    </citation>
    <scope>NUCLEOTIDE SEQUENCE</scope>
</reference>
<feature type="compositionally biased region" description="Low complexity" evidence="4">
    <location>
        <begin position="65"/>
        <end position="78"/>
    </location>
</feature>
<dbReference type="InterPro" id="IPR036770">
    <property type="entry name" value="Ankyrin_rpt-contain_sf"/>
</dbReference>
<dbReference type="PRINTS" id="PR01415">
    <property type="entry name" value="ANKYRIN"/>
</dbReference>